<dbReference type="InterPro" id="IPR045455">
    <property type="entry name" value="NrS-1_pol-like_helicase"/>
</dbReference>
<evidence type="ECO:0000313" key="7">
    <source>
        <dbReference type="Proteomes" id="UP001185631"/>
    </source>
</evidence>
<dbReference type="NCBIfam" id="TIGR01613">
    <property type="entry name" value="primase_Cterm"/>
    <property type="match status" value="1"/>
</dbReference>
<dbReference type="Pfam" id="PF08706">
    <property type="entry name" value="D5_N"/>
    <property type="match status" value="1"/>
</dbReference>
<dbReference type="InterPro" id="IPR014818">
    <property type="entry name" value="Phage/plasmid_primase_P4_C"/>
</dbReference>
<dbReference type="InterPro" id="IPR006500">
    <property type="entry name" value="Helicase_put_C_phage/plasmid"/>
</dbReference>
<evidence type="ECO:0000313" key="6">
    <source>
        <dbReference type="EMBL" id="MDV2424532.1"/>
    </source>
</evidence>
<comment type="caution">
    <text evidence="6">The sequence shown here is derived from an EMBL/GenBank/DDBJ whole genome shotgun (WGS) entry which is preliminary data.</text>
</comment>
<reference evidence="6 7" key="1">
    <citation type="submission" date="2023-08" db="EMBL/GenBank/DDBJ databases">
        <title>Genomic characterization of the C. tuberculostearicum species complex, a ubiquitous member of the human skin microbiome.</title>
        <authorList>
            <person name="Ahmed N."/>
            <person name="Deming C."/>
            <person name="Conlan S."/>
            <person name="Segre J."/>
        </authorList>
    </citation>
    <scope>NUCLEOTIDE SEQUENCE [LARGE SCALE GENOMIC DNA]</scope>
    <source>
        <strain evidence="6 7">CTNIH19</strain>
    </source>
</reference>
<dbReference type="InterPro" id="IPR027417">
    <property type="entry name" value="P-loop_NTPase"/>
</dbReference>
<keyword evidence="3" id="KW-0347">Helicase</keyword>
<feature type="domain" description="SF3 helicase" evidence="5">
    <location>
        <begin position="176"/>
        <end position="334"/>
    </location>
</feature>
<dbReference type="InterPro" id="IPR014015">
    <property type="entry name" value="Helicase_SF3_DNA-vir"/>
</dbReference>
<dbReference type="SUPFAM" id="SSF52540">
    <property type="entry name" value="P-loop containing nucleoside triphosphate hydrolases"/>
    <property type="match status" value="1"/>
</dbReference>
<gene>
    <name evidence="6" type="ORF">RAE13_08945</name>
</gene>
<dbReference type="InterPro" id="IPR004968">
    <property type="entry name" value="DNA_primase/NTPase_C"/>
</dbReference>
<keyword evidence="7" id="KW-1185">Reference proteome</keyword>
<dbReference type="PANTHER" id="PTHR35372:SF2">
    <property type="entry name" value="SF3 HELICASE DOMAIN-CONTAINING PROTEIN"/>
    <property type="match status" value="1"/>
</dbReference>
<dbReference type="Gene3D" id="3.40.50.300">
    <property type="entry name" value="P-loop containing nucleotide triphosphate hydrolases"/>
    <property type="match status" value="1"/>
</dbReference>
<dbReference type="RefSeq" id="WP_316987115.1">
    <property type="nucleotide sequence ID" value="NZ_JAVBID010000010.1"/>
</dbReference>
<accession>A0ABU3W8Z8</accession>
<organism evidence="6 7">
    <name type="scientific">Corynebacterium curieae</name>
    <dbReference type="NCBI Taxonomy" id="2913500"/>
    <lineage>
        <taxon>Bacteria</taxon>
        <taxon>Bacillati</taxon>
        <taxon>Actinomycetota</taxon>
        <taxon>Actinomycetes</taxon>
        <taxon>Mycobacteriales</taxon>
        <taxon>Corynebacteriaceae</taxon>
        <taxon>Corynebacterium</taxon>
    </lineage>
</organism>
<dbReference type="InterPro" id="IPR051620">
    <property type="entry name" value="ORF904-like_C"/>
</dbReference>
<keyword evidence="2" id="KW-0378">Hydrolase</keyword>
<evidence type="ECO:0000259" key="5">
    <source>
        <dbReference type="PROSITE" id="PS51206"/>
    </source>
</evidence>
<dbReference type="Proteomes" id="UP001185631">
    <property type="component" value="Unassembled WGS sequence"/>
</dbReference>
<evidence type="ECO:0000256" key="2">
    <source>
        <dbReference type="ARBA" id="ARBA00022801"/>
    </source>
</evidence>
<sequence>MAEEPEFYPPASSPMKVAERLVNDVFSTERNRNTAYWRGQWWLFNGTHWEQEENELEIKLPIWTRLGEVMLSKAKGPEPWSPTTASVSNLMEPLKIALMLKDKKDAPFWIEQNHTMNPHDLIVLQNGVLNFRTGKFMQGNHMELFNTWSLPFSYDADATCPTFAKFLDDTFAHDQAGRDAVQEFAGYAISGRTDLQKALVLVGPPGGGKGTLSRTIQQLVGIENVVSPSLTKLGSEFGLSDLIGKPLAVIEDARSDYSHTSGTTVERLLSIIGEDAVSINRKNQSYWNGTLPTRFMLVSNEVPRFPDASGAMIRRLVAVKLSKSVPEEERDEKLGAKLKAELPGIFNWALAGLQRLEYQHHFTEPETMGDIQSMMSDLNSPVASFLDEEPTYRVTGNPNDYVELKEVYAAYKVWCERVGRSSMNQQNFAQQLDSASPDIEVKNTKPDAYTKKGRYVFGVKSISLALAKESHQQSA</sequence>
<dbReference type="PANTHER" id="PTHR35372">
    <property type="entry name" value="ATP BINDING PROTEIN-RELATED"/>
    <property type="match status" value="1"/>
</dbReference>
<evidence type="ECO:0000256" key="1">
    <source>
        <dbReference type="ARBA" id="ARBA00022741"/>
    </source>
</evidence>
<dbReference type="PROSITE" id="PS51206">
    <property type="entry name" value="SF3_HELICASE_1"/>
    <property type="match status" value="1"/>
</dbReference>
<dbReference type="Pfam" id="PF19263">
    <property type="entry name" value="DUF5906"/>
    <property type="match status" value="1"/>
</dbReference>
<protein>
    <submittedName>
        <fullName evidence="6">Phage/plasmid primase, P4 family</fullName>
    </submittedName>
</protein>
<proteinExistence type="predicted"/>
<dbReference type="SMART" id="SM00885">
    <property type="entry name" value="D5_N"/>
    <property type="match status" value="1"/>
</dbReference>
<keyword evidence="4" id="KW-0067">ATP-binding</keyword>
<dbReference type="EMBL" id="JAVBID010000010">
    <property type="protein sequence ID" value="MDV2424532.1"/>
    <property type="molecule type" value="Genomic_DNA"/>
</dbReference>
<name>A0ABU3W8Z8_9CORY</name>
<dbReference type="Pfam" id="PF03288">
    <property type="entry name" value="Pox_D5"/>
    <property type="match status" value="1"/>
</dbReference>
<evidence type="ECO:0000256" key="4">
    <source>
        <dbReference type="ARBA" id="ARBA00022840"/>
    </source>
</evidence>
<evidence type="ECO:0000256" key="3">
    <source>
        <dbReference type="ARBA" id="ARBA00022806"/>
    </source>
</evidence>
<keyword evidence="1" id="KW-0547">Nucleotide-binding</keyword>